<reference evidence="2 3" key="1">
    <citation type="submission" date="2019-03" db="EMBL/GenBank/DDBJ databases">
        <title>Reclassification of Micrococcus aloeverae and Micrococcus yunnanensis as later heterotypic synonyms of Micrococcus luteus.</title>
        <authorList>
            <person name="Huang C.-H."/>
        </authorList>
    </citation>
    <scope>NUCLEOTIDE SEQUENCE [LARGE SCALE GENOMIC DNA]</scope>
    <source>
        <strain evidence="2 3">BCRC 12151</strain>
    </source>
</reference>
<feature type="transmembrane region" description="Helical" evidence="1">
    <location>
        <begin position="118"/>
        <end position="141"/>
    </location>
</feature>
<evidence type="ECO:0000256" key="1">
    <source>
        <dbReference type="SAM" id="Phobius"/>
    </source>
</evidence>
<accession>A0ABY2K271</accession>
<feature type="transmembrane region" description="Helical" evidence="1">
    <location>
        <begin position="21"/>
        <end position="46"/>
    </location>
</feature>
<keyword evidence="1" id="KW-0472">Membrane</keyword>
<organism evidence="2 3">
    <name type="scientific">Micrococcus lylae</name>
    <dbReference type="NCBI Taxonomy" id="1273"/>
    <lineage>
        <taxon>Bacteria</taxon>
        <taxon>Bacillati</taxon>
        <taxon>Actinomycetota</taxon>
        <taxon>Actinomycetes</taxon>
        <taxon>Micrococcales</taxon>
        <taxon>Micrococcaceae</taxon>
        <taxon>Micrococcus</taxon>
    </lineage>
</organism>
<dbReference type="EMBL" id="SPKT01000004">
    <property type="protein sequence ID" value="TFI00392.1"/>
    <property type="molecule type" value="Genomic_DNA"/>
</dbReference>
<keyword evidence="1" id="KW-1133">Transmembrane helix</keyword>
<evidence type="ECO:0000313" key="3">
    <source>
        <dbReference type="Proteomes" id="UP000297477"/>
    </source>
</evidence>
<evidence type="ECO:0000313" key="2">
    <source>
        <dbReference type="EMBL" id="TFI00392.1"/>
    </source>
</evidence>
<feature type="transmembrane region" description="Helical" evidence="1">
    <location>
        <begin position="78"/>
        <end position="98"/>
    </location>
</feature>
<protein>
    <submittedName>
        <fullName evidence="2">Uncharacterized protein</fullName>
    </submittedName>
</protein>
<comment type="caution">
    <text evidence="2">The sequence shown here is derived from an EMBL/GenBank/DDBJ whole genome shotgun (WGS) entry which is preliminary data.</text>
</comment>
<keyword evidence="1" id="KW-0812">Transmembrane</keyword>
<proteinExistence type="predicted"/>
<dbReference type="Proteomes" id="UP000297477">
    <property type="component" value="Unassembled WGS sequence"/>
</dbReference>
<keyword evidence="3" id="KW-1185">Reference proteome</keyword>
<sequence length="156" mass="16452">MSPASVRPSVSRRPASRRRTGALVGAVALGVGVGLLGTVLHLQLWAPTGTWTLPWGAALALVLVGSTQLWWSRRVAWPVAGGLLGAVAFTAAWALQLLPGHDDLGLPWHARLLEVLPGAMLASGLWLLGLPLVVVSVLVVAGREHRRRPRAVPVAE</sequence>
<gene>
    <name evidence="2" type="ORF">E4A49_03150</name>
</gene>
<feature type="transmembrane region" description="Helical" evidence="1">
    <location>
        <begin position="52"/>
        <end position="71"/>
    </location>
</feature>
<name>A0ABY2K271_9MICC</name>
<dbReference type="RefSeq" id="WP_127913484.1">
    <property type="nucleotide sequence ID" value="NZ_JBPIZH010000013.1"/>
</dbReference>